<keyword evidence="3" id="KW-1185">Reference proteome</keyword>
<dbReference type="Proteomes" id="UP000095552">
    <property type="component" value="Unassembled WGS sequence"/>
</dbReference>
<organism evidence="2 3">
    <name type="scientific">Roseivirga misakiensis</name>
    <dbReference type="NCBI Taxonomy" id="1563681"/>
    <lineage>
        <taxon>Bacteria</taxon>
        <taxon>Pseudomonadati</taxon>
        <taxon>Bacteroidota</taxon>
        <taxon>Cytophagia</taxon>
        <taxon>Cytophagales</taxon>
        <taxon>Roseivirgaceae</taxon>
        <taxon>Roseivirga</taxon>
    </lineage>
</organism>
<dbReference type="STRING" id="1563681.BFP71_15880"/>
<name>A0A1E5T0L5_9BACT</name>
<feature type="transmembrane region" description="Helical" evidence="1">
    <location>
        <begin position="92"/>
        <end position="109"/>
    </location>
</feature>
<dbReference type="EMBL" id="MDGQ01000005">
    <property type="protein sequence ID" value="OEK04914.1"/>
    <property type="molecule type" value="Genomic_DNA"/>
</dbReference>
<keyword evidence="1" id="KW-0812">Transmembrane</keyword>
<evidence type="ECO:0000313" key="3">
    <source>
        <dbReference type="Proteomes" id="UP000095552"/>
    </source>
</evidence>
<feature type="transmembrane region" description="Helical" evidence="1">
    <location>
        <begin position="64"/>
        <end position="86"/>
    </location>
</feature>
<protein>
    <submittedName>
        <fullName evidence="2">Uncharacterized protein</fullName>
    </submittedName>
</protein>
<sequence length="114" mass="12739">MDKKKILEYALEEAKNGKDFGEIRSDLSQFGLADKEVTEIIKYVDNQLMNDALRGSVKSHKREYFLVGCFLLIIGLFITLGTYLGIISMGNSYLISYGPIIAGLGLIVTNRSNR</sequence>
<dbReference type="AlphaFoldDB" id="A0A1E5T0L5"/>
<evidence type="ECO:0000256" key="1">
    <source>
        <dbReference type="SAM" id="Phobius"/>
    </source>
</evidence>
<proteinExistence type="predicted"/>
<reference evidence="2 3" key="1">
    <citation type="submission" date="2016-08" db="EMBL/GenBank/DDBJ databases">
        <title>Draft genome of Fabibacter sp. strain SK-8.</title>
        <authorList>
            <person name="Wong S.-K."/>
            <person name="Hamasaki K."/>
            <person name="Yoshizawa S."/>
        </authorList>
    </citation>
    <scope>NUCLEOTIDE SEQUENCE [LARGE SCALE GENOMIC DNA]</scope>
    <source>
        <strain evidence="2 3">SK-8</strain>
    </source>
</reference>
<keyword evidence="1" id="KW-0472">Membrane</keyword>
<keyword evidence="1" id="KW-1133">Transmembrane helix</keyword>
<dbReference type="OrthoDB" id="826327at2"/>
<comment type="caution">
    <text evidence="2">The sequence shown here is derived from an EMBL/GenBank/DDBJ whole genome shotgun (WGS) entry which is preliminary data.</text>
</comment>
<gene>
    <name evidence="2" type="ORF">BFP71_15880</name>
</gene>
<dbReference type="RefSeq" id="WP_069836419.1">
    <property type="nucleotide sequence ID" value="NZ_MDGQ01000005.1"/>
</dbReference>
<evidence type="ECO:0000313" key="2">
    <source>
        <dbReference type="EMBL" id="OEK04914.1"/>
    </source>
</evidence>
<accession>A0A1E5T0L5</accession>